<keyword evidence="5" id="KW-1185">Reference proteome</keyword>
<keyword evidence="2" id="KW-0238">DNA-binding</keyword>
<gene>
    <name evidence="4" type="ORF">CEP48_05085</name>
</gene>
<dbReference type="RefSeq" id="WP_261920637.1">
    <property type="nucleotide sequence ID" value="NZ_CP022011.1"/>
</dbReference>
<dbReference type="Gene3D" id="2.10.109.10">
    <property type="entry name" value="Umud Fragment, subunit A"/>
    <property type="match status" value="1"/>
</dbReference>
<accession>A0A8D4IZR3</accession>
<evidence type="ECO:0000256" key="1">
    <source>
        <dbReference type="ARBA" id="ARBA00023015"/>
    </source>
</evidence>
<dbReference type="GO" id="GO:0003677">
    <property type="term" value="F:DNA binding"/>
    <property type="evidence" value="ECO:0007669"/>
    <property type="project" value="UniProtKB-KW"/>
</dbReference>
<dbReference type="PANTHER" id="PTHR40661:SF3">
    <property type="entry name" value="FELS-1 PROPHAGE TRANSCRIPTIONAL REGULATOR"/>
    <property type="match status" value="1"/>
</dbReference>
<dbReference type="Pfam" id="PF01381">
    <property type="entry name" value="HTH_3"/>
    <property type="match status" value="1"/>
</dbReference>
<dbReference type="InterPro" id="IPR036286">
    <property type="entry name" value="LexA/Signal_pep-like_sf"/>
</dbReference>
<dbReference type="SMART" id="SM00530">
    <property type="entry name" value="HTH_XRE"/>
    <property type="match status" value="1"/>
</dbReference>
<keyword evidence="3" id="KW-0804">Transcription</keyword>
<proteinExistence type="predicted"/>
<dbReference type="CDD" id="cd00093">
    <property type="entry name" value="HTH_XRE"/>
    <property type="match status" value="1"/>
</dbReference>
<dbReference type="AlphaFoldDB" id="A0A8D4IZR3"/>
<dbReference type="PROSITE" id="PS50943">
    <property type="entry name" value="HTH_CROC1"/>
    <property type="match status" value="1"/>
</dbReference>
<dbReference type="EMBL" id="CP022011">
    <property type="protein sequence ID" value="QDJ14838.1"/>
    <property type="molecule type" value="Genomic_DNA"/>
</dbReference>
<dbReference type="CDD" id="cd06529">
    <property type="entry name" value="S24_LexA-like"/>
    <property type="match status" value="1"/>
</dbReference>
<dbReference type="SUPFAM" id="SSF51306">
    <property type="entry name" value="LexA/Signal peptidase"/>
    <property type="match status" value="1"/>
</dbReference>
<dbReference type="InterPro" id="IPR015927">
    <property type="entry name" value="Peptidase_S24_S26A/B/C"/>
</dbReference>
<name>A0A8D4IZR3_9PAST</name>
<dbReference type="Gene3D" id="1.10.260.40">
    <property type="entry name" value="lambda repressor-like DNA-binding domains"/>
    <property type="match status" value="1"/>
</dbReference>
<protein>
    <submittedName>
        <fullName evidence="4">Phage repressor</fullName>
    </submittedName>
</protein>
<dbReference type="SUPFAM" id="SSF47413">
    <property type="entry name" value="lambda repressor-like DNA-binding domains"/>
    <property type="match status" value="1"/>
</dbReference>
<evidence type="ECO:0000313" key="4">
    <source>
        <dbReference type="EMBL" id="QDJ14838.1"/>
    </source>
</evidence>
<dbReference type="PANTHER" id="PTHR40661">
    <property type="match status" value="1"/>
</dbReference>
<organism evidence="4 5">
    <name type="scientific">Mergibacter septicus</name>
    <dbReference type="NCBI Taxonomy" id="221402"/>
    <lineage>
        <taxon>Bacteria</taxon>
        <taxon>Pseudomonadati</taxon>
        <taxon>Pseudomonadota</taxon>
        <taxon>Gammaproteobacteria</taxon>
        <taxon>Pasteurellales</taxon>
        <taxon>Pasteurellaceae</taxon>
        <taxon>Mergibacter</taxon>
    </lineage>
</organism>
<reference evidence="4" key="1">
    <citation type="submission" date="2017-06" db="EMBL/GenBank/DDBJ databases">
        <title>Genome sequencing of pathogenic and non-pathogenic strains within Bisgaard taxon 40.</title>
        <authorList>
            <person name="Ladner J.T."/>
            <person name="Lovett S.P."/>
            <person name="Koroleva G."/>
            <person name="Lorch J.M."/>
        </authorList>
    </citation>
    <scope>NUCLEOTIDE SEQUENCE</scope>
    <source>
        <strain evidence="4">27576-1-I1</strain>
    </source>
</reference>
<evidence type="ECO:0000313" key="5">
    <source>
        <dbReference type="Proteomes" id="UP000955338"/>
    </source>
</evidence>
<dbReference type="Proteomes" id="UP000955338">
    <property type="component" value="Chromosome"/>
</dbReference>
<sequence>MPNLSTRLQKLLLKKNVSQSWLAQKVNVSQQSIQKILTGETRNPKYILEIAAALDVDPNWLKTGEGDIPNFANSYETQAEIQDKAIKIDLLDISASAGNGTFVSSDVIEVVSSIEYTQDFFTKTFHKKEAQNIKLINVKGDSMSPTLECGDLIFVDISIQKYDGDGIYIFSYGETLFVKRLQMAGDKLFVLSDNKSYEKWDITEKNFYKFRVQGKVLIGQSQQLQRFG</sequence>
<keyword evidence="1" id="KW-0805">Transcription regulation</keyword>
<evidence type="ECO:0000256" key="3">
    <source>
        <dbReference type="ARBA" id="ARBA00023163"/>
    </source>
</evidence>
<dbReference type="InterPro" id="IPR001387">
    <property type="entry name" value="Cro/C1-type_HTH"/>
</dbReference>
<evidence type="ECO:0000256" key="2">
    <source>
        <dbReference type="ARBA" id="ARBA00023125"/>
    </source>
</evidence>
<dbReference type="Pfam" id="PF00717">
    <property type="entry name" value="Peptidase_S24"/>
    <property type="match status" value="1"/>
</dbReference>
<dbReference type="InterPro" id="IPR039418">
    <property type="entry name" value="LexA-like"/>
</dbReference>
<dbReference type="InterPro" id="IPR010982">
    <property type="entry name" value="Lambda_DNA-bd_dom_sf"/>
</dbReference>